<dbReference type="STRING" id="1802389.A3C17_00505"/>
<dbReference type="GO" id="GO:1904680">
    <property type="term" value="F:peptide transmembrane transporter activity"/>
    <property type="evidence" value="ECO:0007669"/>
    <property type="project" value="TreeGrafter"/>
</dbReference>
<proteinExistence type="inferred from homology"/>
<comment type="similarity">
    <text evidence="1">Belongs to the bacterial solute-binding protein 5 family.</text>
</comment>
<dbReference type="Gene3D" id="3.90.76.10">
    <property type="entry name" value="Dipeptide-binding Protein, Domain 1"/>
    <property type="match status" value="1"/>
</dbReference>
<evidence type="ECO:0000256" key="3">
    <source>
        <dbReference type="ARBA" id="ARBA00022729"/>
    </source>
</evidence>
<evidence type="ECO:0000256" key="1">
    <source>
        <dbReference type="ARBA" id="ARBA00005695"/>
    </source>
</evidence>
<gene>
    <name evidence="7" type="ORF">A3C17_00505</name>
</gene>
<organism evidence="7 8">
    <name type="scientific">Candidatus Uhrbacteria bacterium RIFCSPHIGHO2_02_FULL_53_13</name>
    <dbReference type="NCBI Taxonomy" id="1802389"/>
    <lineage>
        <taxon>Bacteria</taxon>
        <taxon>Candidatus Uhriibacteriota</taxon>
    </lineage>
</organism>
<keyword evidence="5" id="KW-0472">Membrane</keyword>
<dbReference type="InterPro" id="IPR000914">
    <property type="entry name" value="SBP_5_dom"/>
</dbReference>
<comment type="caution">
    <text evidence="7">The sequence shown here is derived from an EMBL/GenBank/DDBJ whole genome shotgun (WGS) entry which is preliminary data.</text>
</comment>
<dbReference type="Pfam" id="PF00496">
    <property type="entry name" value="SBP_bac_5"/>
    <property type="match status" value="1"/>
</dbReference>
<dbReference type="CDD" id="cd00995">
    <property type="entry name" value="PBP2_NikA_DppA_OppA_like"/>
    <property type="match status" value="1"/>
</dbReference>
<name>A0A1F7TYK9_9BACT</name>
<evidence type="ECO:0000256" key="4">
    <source>
        <dbReference type="SAM" id="MobiDB-lite"/>
    </source>
</evidence>
<dbReference type="PANTHER" id="PTHR30290:SF9">
    <property type="entry name" value="OLIGOPEPTIDE-BINDING PROTEIN APPA"/>
    <property type="match status" value="1"/>
</dbReference>
<feature type="region of interest" description="Disordered" evidence="4">
    <location>
        <begin position="1"/>
        <end position="26"/>
    </location>
</feature>
<keyword evidence="2" id="KW-0813">Transport</keyword>
<sequence>MPSPKNNPFSRWFKRTRSASSKPVASSREKREKRFFQTLHAGRTFPALTKWRFLPLVLNKKERTLFWCALCLLVVSVFALLISWYVSHVALGSSRGGTYTEGVIGTPQFVNPLYAQGNDIDQDLVRLVYTGLMQWHPTEGLVTDLAESYTISDDERVYAFTLRDDALWHDGTPVTIRDVIFTFNAIQNPEYKSSLHSAFRGVTIEQIDDRSVAFTLSEPFAPFLAALTVGILPAEYWGDLDPTTARLAERNLTPMGSGPYAVLEFTKDKRGAIQSYTLERFEDFYGGEPNIDTIEFKMYESLPELLLALKNHNVEGAAFVPKSRVDEFSSAPYQLINPHLPQVTALFFNVKHEYVEDARVRQALSAALDKDVIVETVLKGHGTVAHSLLLPDSVESPLENPLGYSPDKARTLLEEVGFDDETHLPITLTTVDQEETVLAANSIADMWRAVGVDVTVKAVDPARLREEVLKDRSYDILLSGTLYGIDPDPYPFWHSSQATHPGLNLSQYANRDVDKAIEKARTLSDVNERQGLYREVATTVNASLPAIFLYQPTYSYVTSSRIRGINIDSIVIPADRFGQVHEWYIKTRRQFYW</sequence>
<reference evidence="7 8" key="1">
    <citation type="journal article" date="2016" name="Nat. Commun.">
        <title>Thousands of microbial genomes shed light on interconnected biogeochemical processes in an aquifer system.</title>
        <authorList>
            <person name="Anantharaman K."/>
            <person name="Brown C.T."/>
            <person name="Hug L.A."/>
            <person name="Sharon I."/>
            <person name="Castelle C.J."/>
            <person name="Probst A.J."/>
            <person name="Thomas B.C."/>
            <person name="Singh A."/>
            <person name="Wilkins M.J."/>
            <person name="Karaoz U."/>
            <person name="Brodie E.L."/>
            <person name="Williams K.H."/>
            <person name="Hubbard S.S."/>
            <person name="Banfield J.F."/>
        </authorList>
    </citation>
    <scope>NUCLEOTIDE SEQUENCE [LARGE SCALE GENOMIC DNA]</scope>
</reference>
<dbReference type="PANTHER" id="PTHR30290">
    <property type="entry name" value="PERIPLASMIC BINDING COMPONENT OF ABC TRANSPORTER"/>
    <property type="match status" value="1"/>
</dbReference>
<dbReference type="Gene3D" id="3.10.105.10">
    <property type="entry name" value="Dipeptide-binding Protein, Domain 3"/>
    <property type="match status" value="1"/>
</dbReference>
<dbReference type="Proteomes" id="UP000177097">
    <property type="component" value="Unassembled WGS sequence"/>
</dbReference>
<evidence type="ECO:0000256" key="2">
    <source>
        <dbReference type="ARBA" id="ARBA00022448"/>
    </source>
</evidence>
<protein>
    <recommendedName>
        <fullName evidence="6">Solute-binding protein family 5 domain-containing protein</fullName>
    </recommendedName>
</protein>
<dbReference type="Gene3D" id="3.40.190.10">
    <property type="entry name" value="Periplasmic binding protein-like II"/>
    <property type="match status" value="1"/>
</dbReference>
<keyword evidence="5" id="KW-0812">Transmembrane</keyword>
<dbReference type="InterPro" id="IPR039424">
    <property type="entry name" value="SBP_5"/>
</dbReference>
<feature type="transmembrane region" description="Helical" evidence="5">
    <location>
        <begin position="65"/>
        <end position="86"/>
    </location>
</feature>
<keyword evidence="5" id="KW-1133">Transmembrane helix</keyword>
<evidence type="ECO:0000313" key="8">
    <source>
        <dbReference type="Proteomes" id="UP000177097"/>
    </source>
</evidence>
<dbReference type="EMBL" id="MGDX01000018">
    <property type="protein sequence ID" value="OGL71016.1"/>
    <property type="molecule type" value="Genomic_DNA"/>
</dbReference>
<dbReference type="SUPFAM" id="SSF53850">
    <property type="entry name" value="Periplasmic binding protein-like II"/>
    <property type="match status" value="1"/>
</dbReference>
<evidence type="ECO:0000313" key="7">
    <source>
        <dbReference type="EMBL" id="OGL71016.1"/>
    </source>
</evidence>
<dbReference type="GO" id="GO:0015833">
    <property type="term" value="P:peptide transport"/>
    <property type="evidence" value="ECO:0007669"/>
    <property type="project" value="TreeGrafter"/>
</dbReference>
<keyword evidence="3" id="KW-0732">Signal</keyword>
<accession>A0A1F7TYK9</accession>
<dbReference type="AlphaFoldDB" id="A0A1F7TYK9"/>
<evidence type="ECO:0000256" key="5">
    <source>
        <dbReference type="SAM" id="Phobius"/>
    </source>
</evidence>
<evidence type="ECO:0000259" key="6">
    <source>
        <dbReference type="Pfam" id="PF00496"/>
    </source>
</evidence>
<feature type="domain" description="Solute-binding protein family 5" evidence="6">
    <location>
        <begin position="141"/>
        <end position="495"/>
    </location>
</feature>